<evidence type="ECO:0008006" key="3">
    <source>
        <dbReference type="Google" id="ProtNLM"/>
    </source>
</evidence>
<evidence type="ECO:0000313" key="2">
    <source>
        <dbReference type="Proteomes" id="UP000176037"/>
    </source>
</evidence>
<name>A0A1E8FHW9_9ALTE</name>
<dbReference type="STRING" id="1856405.BFC17_12220"/>
<sequence>MFVPAKFAFNDTNDQQAFIKAHPFALLTTPDLQATHLPLLIQQQGEELYLVGHVARANPHWKQADNTQALAVFSGPHAYISPTWYAGAPNVPTWNYVSVHATGTLTLMDDEELLEAMDELMVAFEPDYNRATLDNSLVEYQQKLIRRIVGIKMKVTSLQGAQKLGQHKNVADMAGVSQGLKMAGDHESLALLDYMQRHNIGYAD</sequence>
<dbReference type="PANTHER" id="PTHR35802">
    <property type="entry name" value="PROTEASE SYNTHASE AND SPORULATION PROTEIN PAI 2"/>
    <property type="match status" value="1"/>
</dbReference>
<dbReference type="Proteomes" id="UP000176037">
    <property type="component" value="Unassembled WGS sequence"/>
</dbReference>
<accession>A0A1E8FHW9</accession>
<comment type="caution">
    <text evidence="1">The sequence shown here is derived from an EMBL/GenBank/DDBJ whole genome shotgun (WGS) entry which is preliminary data.</text>
</comment>
<dbReference type="SUPFAM" id="SSF50475">
    <property type="entry name" value="FMN-binding split barrel"/>
    <property type="match status" value="1"/>
</dbReference>
<keyword evidence="2" id="KW-1185">Reference proteome</keyword>
<dbReference type="AlphaFoldDB" id="A0A1E8FHW9"/>
<organism evidence="1 2">
    <name type="scientific">Alteromonas lipolytica</name>
    <dbReference type="NCBI Taxonomy" id="1856405"/>
    <lineage>
        <taxon>Bacteria</taxon>
        <taxon>Pseudomonadati</taxon>
        <taxon>Pseudomonadota</taxon>
        <taxon>Gammaproteobacteria</taxon>
        <taxon>Alteromonadales</taxon>
        <taxon>Alteromonadaceae</taxon>
        <taxon>Alteromonas/Salinimonas group</taxon>
        <taxon>Alteromonas</taxon>
    </lineage>
</organism>
<dbReference type="OrthoDB" id="9794948at2"/>
<gene>
    <name evidence="1" type="ORF">BFC17_12220</name>
</gene>
<reference evidence="1 2" key="1">
    <citation type="submission" date="2016-09" db="EMBL/GenBank/DDBJ databases">
        <title>Alteromonas lipolytica, a new species isolated from sea water.</title>
        <authorList>
            <person name="Wu Y.-H."/>
            <person name="Cheng H."/>
            <person name="Xu X.-W."/>
        </authorList>
    </citation>
    <scope>NUCLEOTIDE SEQUENCE [LARGE SCALE GENOMIC DNA]</scope>
    <source>
        <strain evidence="1 2">JW12</strain>
    </source>
</reference>
<dbReference type="Gene3D" id="2.30.110.10">
    <property type="entry name" value="Electron Transport, Fmn-binding Protein, Chain A"/>
    <property type="match status" value="1"/>
</dbReference>
<protein>
    <recommendedName>
        <fullName evidence="3">Transcriptional regulator</fullName>
    </recommendedName>
</protein>
<dbReference type="Pfam" id="PF04299">
    <property type="entry name" value="FMN_bind_2"/>
    <property type="match status" value="1"/>
</dbReference>
<dbReference type="RefSeq" id="WP_070175265.1">
    <property type="nucleotide sequence ID" value="NZ_BMJR01000006.1"/>
</dbReference>
<dbReference type="PIRSF" id="PIRSF010372">
    <property type="entry name" value="PaiB"/>
    <property type="match status" value="1"/>
</dbReference>
<dbReference type="InterPro" id="IPR012349">
    <property type="entry name" value="Split_barrel_FMN-bd"/>
</dbReference>
<proteinExistence type="predicted"/>
<evidence type="ECO:0000313" key="1">
    <source>
        <dbReference type="EMBL" id="OFI35521.1"/>
    </source>
</evidence>
<dbReference type="InterPro" id="IPR007396">
    <property type="entry name" value="TR_PAI2-type"/>
</dbReference>
<dbReference type="PANTHER" id="PTHR35802:SF1">
    <property type="entry name" value="PROTEASE SYNTHASE AND SPORULATION PROTEIN PAI 2"/>
    <property type="match status" value="1"/>
</dbReference>
<dbReference type="EMBL" id="MJIC01000009">
    <property type="protein sequence ID" value="OFI35521.1"/>
    <property type="molecule type" value="Genomic_DNA"/>
</dbReference>